<feature type="compositionally biased region" description="Low complexity" evidence="1">
    <location>
        <begin position="222"/>
        <end position="236"/>
    </location>
</feature>
<feature type="compositionally biased region" description="Low complexity" evidence="1">
    <location>
        <begin position="145"/>
        <end position="156"/>
    </location>
</feature>
<dbReference type="SMART" id="SM00671">
    <property type="entry name" value="SEL1"/>
    <property type="match status" value="3"/>
</dbReference>
<evidence type="ECO:0008006" key="3">
    <source>
        <dbReference type="Google" id="ProtNLM"/>
    </source>
</evidence>
<accession>A0A077WX17</accession>
<organism evidence="2">
    <name type="scientific">Lichtheimia ramosa</name>
    <dbReference type="NCBI Taxonomy" id="688394"/>
    <lineage>
        <taxon>Eukaryota</taxon>
        <taxon>Fungi</taxon>
        <taxon>Fungi incertae sedis</taxon>
        <taxon>Mucoromycota</taxon>
        <taxon>Mucoromycotina</taxon>
        <taxon>Mucoromycetes</taxon>
        <taxon>Mucorales</taxon>
        <taxon>Lichtheimiaceae</taxon>
        <taxon>Lichtheimia</taxon>
    </lineage>
</organism>
<reference evidence="2" key="1">
    <citation type="journal article" date="2014" name="Genome Announc.">
        <title>De novo whole-genome sequence and genome annotation of Lichtheimia ramosa.</title>
        <authorList>
            <person name="Linde J."/>
            <person name="Schwartze V."/>
            <person name="Binder U."/>
            <person name="Lass-Florl C."/>
            <person name="Voigt K."/>
            <person name="Horn F."/>
        </authorList>
    </citation>
    <scope>NUCLEOTIDE SEQUENCE</scope>
    <source>
        <strain evidence="2">JMRC FSU:6197</strain>
    </source>
</reference>
<dbReference type="PANTHER" id="PTHR43628">
    <property type="entry name" value="ACTIVATOR OF C KINASE PROTEIN 1-RELATED"/>
    <property type="match status" value="1"/>
</dbReference>
<sequence>MSIIGMRPTVSTPTSSHANGVSAGLNKAIIIPPRSSSLFLQTSQHSSLMLPSFSRPGGALPRSHSTTNLHDLVSDLHRQREQYQTHMANKAKARKEKSKFDASTISKKLSRQASFYYQLAKSKSLRGKRPSTPSKDASNTITKTQQRALQQPAAQQPIDMPRIQRADSRVRVQQVLPILQPSSAEIEELTEQQLQLKEEQYEQQQFHEPSFKVVDNIHELSSSPSSSFPSTLETPSNTLMPPESPATPLDECIQRGIQYHEKGDVDQATAEFKYAAEEGSPMGMFFYGLALRHGWGCEKNEKHAFKYLQKSAEHAIVNLEHFVADTTSAELVLALYELGVSFYHGWGCEKDQKTAVFFYKMAADLGDADAQNDLAQCYHHGIGVKKDMHLAAKYYRKAARQGHGVMGNSWIYKPKYDRRNSF</sequence>
<dbReference type="PANTHER" id="PTHR43628:SF1">
    <property type="entry name" value="CHITIN SYNTHASE REGULATORY FACTOR 2-RELATED"/>
    <property type="match status" value="1"/>
</dbReference>
<evidence type="ECO:0000256" key="1">
    <source>
        <dbReference type="SAM" id="MobiDB-lite"/>
    </source>
</evidence>
<dbReference type="EMBL" id="LK023357">
    <property type="protein sequence ID" value="CDS12161.1"/>
    <property type="molecule type" value="Genomic_DNA"/>
</dbReference>
<feature type="compositionally biased region" description="Polar residues" evidence="1">
    <location>
        <begin position="131"/>
        <end position="144"/>
    </location>
</feature>
<dbReference type="Gene3D" id="1.25.40.10">
    <property type="entry name" value="Tetratricopeptide repeat domain"/>
    <property type="match status" value="1"/>
</dbReference>
<dbReference type="AlphaFoldDB" id="A0A077WX17"/>
<dbReference type="GO" id="GO:0032153">
    <property type="term" value="C:cell division site"/>
    <property type="evidence" value="ECO:0007669"/>
    <property type="project" value="TreeGrafter"/>
</dbReference>
<dbReference type="InterPro" id="IPR006597">
    <property type="entry name" value="Sel1-like"/>
</dbReference>
<name>A0A077WX17_9FUNG</name>
<dbReference type="GO" id="GO:0010972">
    <property type="term" value="P:negative regulation of G2/M transition of mitotic cell cycle"/>
    <property type="evidence" value="ECO:0007669"/>
    <property type="project" value="TreeGrafter"/>
</dbReference>
<protein>
    <recommendedName>
        <fullName evidence="3">Protein DSF2</fullName>
    </recommendedName>
</protein>
<dbReference type="InterPro" id="IPR011990">
    <property type="entry name" value="TPR-like_helical_dom_sf"/>
</dbReference>
<dbReference type="InterPro" id="IPR052945">
    <property type="entry name" value="Mitotic_Regulator"/>
</dbReference>
<dbReference type="SUPFAM" id="SSF81901">
    <property type="entry name" value="HCP-like"/>
    <property type="match status" value="1"/>
</dbReference>
<dbReference type="OrthoDB" id="2148946at2759"/>
<feature type="region of interest" description="Disordered" evidence="1">
    <location>
        <begin position="222"/>
        <end position="245"/>
    </location>
</feature>
<gene>
    <name evidence="2" type="ORF">LRAMOSA04356</name>
</gene>
<evidence type="ECO:0000313" key="2">
    <source>
        <dbReference type="EMBL" id="CDS12161.1"/>
    </source>
</evidence>
<feature type="region of interest" description="Disordered" evidence="1">
    <location>
        <begin position="121"/>
        <end position="156"/>
    </location>
</feature>
<dbReference type="Pfam" id="PF08238">
    <property type="entry name" value="Sel1"/>
    <property type="match status" value="3"/>
</dbReference>
<proteinExistence type="predicted"/>